<organism evidence="2 3">
    <name type="scientific">Phyllosticta citrichinensis</name>
    <dbReference type="NCBI Taxonomy" id="1130410"/>
    <lineage>
        <taxon>Eukaryota</taxon>
        <taxon>Fungi</taxon>
        <taxon>Dikarya</taxon>
        <taxon>Ascomycota</taxon>
        <taxon>Pezizomycotina</taxon>
        <taxon>Dothideomycetes</taxon>
        <taxon>Dothideomycetes incertae sedis</taxon>
        <taxon>Botryosphaeriales</taxon>
        <taxon>Phyllostictaceae</taxon>
        <taxon>Phyllosticta</taxon>
    </lineage>
</organism>
<evidence type="ECO:0008006" key="4">
    <source>
        <dbReference type="Google" id="ProtNLM"/>
    </source>
</evidence>
<keyword evidence="1" id="KW-0732">Signal</keyword>
<proteinExistence type="predicted"/>
<protein>
    <recommendedName>
        <fullName evidence="4">SH3 domain-containing protein</fullName>
    </recommendedName>
</protein>
<keyword evidence="3" id="KW-1185">Reference proteome</keyword>
<evidence type="ECO:0000256" key="1">
    <source>
        <dbReference type="SAM" id="SignalP"/>
    </source>
</evidence>
<gene>
    <name evidence="2" type="ORF">IWX90DRAFT_410704</name>
</gene>
<evidence type="ECO:0000313" key="3">
    <source>
        <dbReference type="Proteomes" id="UP001456524"/>
    </source>
</evidence>
<evidence type="ECO:0000313" key="2">
    <source>
        <dbReference type="EMBL" id="KAK8177240.1"/>
    </source>
</evidence>
<sequence length="216" mass="23214">MAALALQPFCFGLLFGHLFIISEQARGVQHSLNGTASQQFMVLYQRGYPCAKDLQPSRTPLAANQTVTLAKGRPATYAARTTRRLEVLKVPEVDVLQQSPRLDGRSAQAMGPGMDGWVHARLIPMEEGRSNATAAWSGEGSRRRLTPSSASIVNKTLDETTAEALQSAAVLDASQPGVGASAEPKLETKLTGSRKCPKHHSATPFFQSVAVGFRVK</sequence>
<comment type="caution">
    <text evidence="2">The sequence shown here is derived from an EMBL/GenBank/DDBJ whole genome shotgun (WGS) entry which is preliminary data.</text>
</comment>
<feature type="chain" id="PRO_5047523420" description="SH3 domain-containing protein" evidence="1">
    <location>
        <begin position="28"/>
        <end position="216"/>
    </location>
</feature>
<reference evidence="2 3" key="1">
    <citation type="journal article" date="2022" name="G3 (Bethesda)">
        <title>Enemy or ally: a genomic approach to elucidate the lifestyle of Phyllosticta citrichinaensis.</title>
        <authorList>
            <person name="Buijs V.A."/>
            <person name="Groenewald J.Z."/>
            <person name="Haridas S."/>
            <person name="LaButti K.M."/>
            <person name="Lipzen A."/>
            <person name="Martin F.M."/>
            <person name="Barry K."/>
            <person name="Grigoriev I.V."/>
            <person name="Crous P.W."/>
            <person name="Seidl M.F."/>
        </authorList>
    </citation>
    <scope>NUCLEOTIDE SEQUENCE [LARGE SCALE GENOMIC DNA]</scope>
    <source>
        <strain evidence="2 3">CBS 129764</strain>
    </source>
</reference>
<feature type="signal peptide" evidence="1">
    <location>
        <begin position="1"/>
        <end position="27"/>
    </location>
</feature>
<dbReference type="EMBL" id="JBBWUH010000001">
    <property type="protein sequence ID" value="KAK8177240.1"/>
    <property type="molecule type" value="Genomic_DNA"/>
</dbReference>
<name>A0ABR1Y729_9PEZI</name>
<accession>A0ABR1Y729</accession>
<dbReference type="Proteomes" id="UP001456524">
    <property type="component" value="Unassembled WGS sequence"/>
</dbReference>